<evidence type="ECO:0000256" key="6">
    <source>
        <dbReference type="ARBA" id="ARBA00023136"/>
    </source>
</evidence>
<dbReference type="PANTHER" id="PTHR33452">
    <property type="entry name" value="OXIDOREDUCTASE CATD-RELATED"/>
    <property type="match status" value="1"/>
</dbReference>
<name>A0A1H5DWT2_PSEAG</name>
<keyword evidence="6 7" id="KW-0472">Membrane</keyword>
<dbReference type="InterPro" id="IPR032808">
    <property type="entry name" value="DoxX"/>
</dbReference>
<evidence type="ECO:0000256" key="7">
    <source>
        <dbReference type="SAM" id="Phobius"/>
    </source>
</evidence>
<dbReference type="Proteomes" id="UP000242849">
    <property type="component" value="Unassembled WGS sequence"/>
</dbReference>
<evidence type="ECO:0000256" key="4">
    <source>
        <dbReference type="ARBA" id="ARBA00022692"/>
    </source>
</evidence>
<keyword evidence="3" id="KW-1003">Cell membrane</keyword>
<dbReference type="Pfam" id="PF07681">
    <property type="entry name" value="DoxX"/>
    <property type="match status" value="1"/>
</dbReference>
<evidence type="ECO:0000313" key="9">
    <source>
        <dbReference type="Proteomes" id="UP000242849"/>
    </source>
</evidence>
<keyword evidence="4 7" id="KW-0812">Transmembrane</keyword>
<dbReference type="STRING" id="53406.SAMN05421553_3434"/>
<proteinExistence type="inferred from homology"/>
<feature type="transmembrane region" description="Helical" evidence="7">
    <location>
        <begin position="112"/>
        <end position="132"/>
    </location>
</feature>
<sequence length="165" mass="17939">MTVQTLSARWQALGHDALLLLARITPGAVFWQSGRTKVDGWQLRDSVLYLFQEEYRLPLIDPALAAGLAAFAEHLLPILLLLGLGTRLAAAGLLGMTLVIQLLVYPDAWATHGTWAVALLLLIGQGGGRLSLDHGLQRLWQRHNGVSQNPCAGHADPEQCLRAPQ</sequence>
<keyword evidence="9" id="KW-1185">Reference proteome</keyword>
<gene>
    <name evidence="8" type="ORF">SAMN05421553_3434</name>
</gene>
<reference evidence="9" key="1">
    <citation type="submission" date="2016-10" db="EMBL/GenBank/DDBJ databases">
        <authorList>
            <person name="Varghese N."/>
            <person name="Submissions S."/>
        </authorList>
    </citation>
    <scope>NUCLEOTIDE SEQUENCE [LARGE SCALE GENOMIC DNA]</scope>
    <source>
        <strain evidence="9">DSM 12111</strain>
    </source>
</reference>
<protein>
    <submittedName>
        <fullName evidence="8">Putative oxidoreductase</fullName>
    </submittedName>
</protein>
<feature type="transmembrane region" description="Helical" evidence="7">
    <location>
        <begin position="88"/>
        <end position="106"/>
    </location>
</feature>
<keyword evidence="5 7" id="KW-1133">Transmembrane helix</keyword>
<evidence type="ECO:0000256" key="1">
    <source>
        <dbReference type="ARBA" id="ARBA00004651"/>
    </source>
</evidence>
<evidence type="ECO:0000256" key="5">
    <source>
        <dbReference type="ARBA" id="ARBA00022989"/>
    </source>
</evidence>
<dbReference type="RefSeq" id="WP_244161186.1">
    <property type="nucleotide sequence ID" value="NZ_CP156749.1"/>
</dbReference>
<dbReference type="AlphaFoldDB" id="A0A1H5DWT2"/>
<dbReference type="EMBL" id="FNSC01000001">
    <property type="protein sequence ID" value="SED83288.1"/>
    <property type="molecule type" value="Genomic_DNA"/>
</dbReference>
<dbReference type="GO" id="GO:0005886">
    <property type="term" value="C:plasma membrane"/>
    <property type="evidence" value="ECO:0007669"/>
    <property type="project" value="UniProtKB-SubCell"/>
</dbReference>
<dbReference type="InterPro" id="IPR051907">
    <property type="entry name" value="DoxX-like_oxidoreductase"/>
</dbReference>
<accession>A0A1H5DWT2</accession>
<evidence type="ECO:0000313" key="8">
    <source>
        <dbReference type="EMBL" id="SED83288.1"/>
    </source>
</evidence>
<comment type="subcellular location">
    <subcellularLocation>
        <location evidence="1">Cell membrane</location>
        <topology evidence="1">Multi-pass membrane protein</topology>
    </subcellularLocation>
</comment>
<evidence type="ECO:0000256" key="2">
    <source>
        <dbReference type="ARBA" id="ARBA00006679"/>
    </source>
</evidence>
<comment type="similarity">
    <text evidence="2">Belongs to the DoxX family.</text>
</comment>
<dbReference type="PANTHER" id="PTHR33452:SF1">
    <property type="entry name" value="INNER MEMBRANE PROTEIN YPHA-RELATED"/>
    <property type="match status" value="1"/>
</dbReference>
<organism evidence="8 9">
    <name type="scientific">Pseudomonas anguilliseptica</name>
    <dbReference type="NCBI Taxonomy" id="53406"/>
    <lineage>
        <taxon>Bacteria</taxon>
        <taxon>Pseudomonadati</taxon>
        <taxon>Pseudomonadota</taxon>
        <taxon>Gammaproteobacteria</taxon>
        <taxon>Pseudomonadales</taxon>
        <taxon>Pseudomonadaceae</taxon>
        <taxon>Pseudomonas</taxon>
    </lineage>
</organism>
<evidence type="ECO:0000256" key="3">
    <source>
        <dbReference type="ARBA" id="ARBA00022475"/>
    </source>
</evidence>